<name>A0A1I4FI13_9RHOB</name>
<dbReference type="AlphaFoldDB" id="A0A1I4FI13"/>
<evidence type="ECO:0000313" key="3">
    <source>
        <dbReference type="EMBL" id="SFL17574.1"/>
    </source>
</evidence>
<accession>A0A1I4FI13</accession>
<gene>
    <name evidence="3" type="ORF">SAMN04488004_109116</name>
</gene>
<evidence type="ECO:0000313" key="4">
    <source>
        <dbReference type="Proteomes" id="UP000199550"/>
    </source>
</evidence>
<proteinExistence type="predicted"/>
<dbReference type="Proteomes" id="UP000199550">
    <property type="component" value="Unassembled WGS sequence"/>
</dbReference>
<reference evidence="3 4" key="1">
    <citation type="submission" date="2016-10" db="EMBL/GenBank/DDBJ databases">
        <authorList>
            <person name="de Groot N.N."/>
        </authorList>
    </citation>
    <scope>NUCLEOTIDE SEQUENCE [LARGE SCALE GENOMIC DNA]</scope>
    <source>
        <strain evidence="3 4">DSM 16199</strain>
    </source>
</reference>
<keyword evidence="2" id="KW-0732">Signal</keyword>
<evidence type="ECO:0008006" key="5">
    <source>
        <dbReference type="Google" id="ProtNLM"/>
    </source>
</evidence>
<evidence type="ECO:0000256" key="1">
    <source>
        <dbReference type="SAM" id="MobiDB-lite"/>
    </source>
</evidence>
<protein>
    <recommendedName>
        <fullName evidence="5">Curlin associated repeat-containing protein</fullName>
    </recommendedName>
</protein>
<dbReference type="EMBL" id="FOTF01000009">
    <property type="protein sequence ID" value="SFL17574.1"/>
    <property type="molecule type" value="Genomic_DNA"/>
</dbReference>
<feature type="region of interest" description="Disordered" evidence="1">
    <location>
        <begin position="348"/>
        <end position="367"/>
    </location>
</feature>
<dbReference type="OrthoDB" id="8344785at2"/>
<keyword evidence="4" id="KW-1185">Reference proteome</keyword>
<evidence type="ECO:0000256" key="2">
    <source>
        <dbReference type="SAM" id="SignalP"/>
    </source>
</evidence>
<organism evidence="3 4">
    <name type="scientific">Loktanella salsilacus</name>
    <dbReference type="NCBI Taxonomy" id="195913"/>
    <lineage>
        <taxon>Bacteria</taxon>
        <taxon>Pseudomonadati</taxon>
        <taxon>Pseudomonadota</taxon>
        <taxon>Alphaproteobacteria</taxon>
        <taxon>Rhodobacterales</taxon>
        <taxon>Roseobacteraceae</taxon>
        <taxon>Loktanella</taxon>
    </lineage>
</organism>
<dbReference type="RefSeq" id="WP_090189050.1">
    <property type="nucleotide sequence ID" value="NZ_FOTF01000009.1"/>
</dbReference>
<feature type="signal peptide" evidence="2">
    <location>
        <begin position="1"/>
        <end position="19"/>
    </location>
</feature>
<feature type="chain" id="PRO_5011510221" description="Curlin associated repeat-containing protein" evidence="2">
    <location>
        <begin position="20"/>
        <end position="367"/>
    </location>
</feature>
<sequence>MQRMLMVIALVGTTTTAAAEDAARGLSVDQIWTGDQTGINQIIPRRTLLLNGTHAGNALSDYTPRGHDLNGTLSADDPTTIDQSILNAVNLLIASEAVVARVDQTMLGNQIARNVMTGLSPQNVTTTTQIGENIANIVIADQVDSVRQAFGPGANQIVYNEVSGTAAGLHGVTQTGRNTANVVLATVSIGSGEQLFPSDTTQQIDNVVGLDQGARLADGITQQGTNIGNVLIADDVRDVARIFNGNQIVRNIVTTQDGQTPAGVSQSGLNIANFVSAKRVQGLTQVSNGRQIVENEIQGVTLADMSGKLSGYSHSSTNIVNLLEIQSTDRPASGSTVSAIQTANQTQTVQSKLGTHSQVGNAATITR</sequence>